<dbReference type="AlphaFoldDB" id="A0A7K1Y238"/>
<dbReference type="Proteomes" id="UP000451233">
    <property type="component" value="Unassembled WGS sequence"/>
</dbReference>
<organism evidence="2 3">
    <name type="scientific">Hufsiella ginkgonis</name>
    <dbReference type="NCBI Taxonomy" id="2695274"/>
    <lineage>
        <taxon>Bacteria</taxon>
        <taxon>Pseudomonadati</taxon>
        <taxon>Bacteroidota</taxon>
        <taxon>Sphingobacteriia</taxon>
        <taxon>Sphingobacteriales</taxon>
        <taxon>Sphingobacteriaceae</taxon>
        <taxon>Hufsiella</taxon>
    </lineage>
</organism>
<comment type="caution">
    <text evidence="2">The sequence shown here is derived from an EMBL/GenBank/DDBJ whole genome shotgun (WGS) entry which is preliminary data.</text>
</comment>
<dbReference type="NCBIfam" id="TIGR02145">
    <property type="entry name" value="Fib_succ_major"/>
    <property type="match status" value="1"/>
</dbReference>
<sequence length="204" mass="22533">MKTYSYLILISSFVLLQSCGKDPKPTPKPVEGTVTIAGKNYKTIKLGSLTWTVENHSGNGGVGYTGSVNKQEYGKYFTFAEATSVTLPQGWRIPTKEDYVAMAESQGVVVTNYQAVNQEAIRKITSINNWLNVPGNNASGFNAYPAGYIFMNSAPADGDISEFWTSDGTTFSIQETANKSLRIIFYGDSNKPEYRFNVRFVKNN</sequence>
<dbReference type="EMBL" id="WVHS01000004">
    <property type="protein sequence ID" value="MXV17301.1"/>
    <property type="molecule type" value="Genomic_DNA"/>
</dbReference>
<dbReference type="InterPro" id="IPR011871">
    <property type="entry name" value="Fib_succ_major"/>
</dbReference>
<gene>
    <name evidence="2" type="ORF">GS398_18535</name>
</gene>
<evidence type="ECO:0000313" key="2">
    <source>
        <dbReference type="EMBL" id="MXV17301.1"/>
    </source>
</evidence>
<protein>
    <recommendedName>
        <fullName evidence="1">Fibrobacter succinogenes major paralogous domain-containing protein</fullName>
    </recommendedName>
</protein>
<name>A0A7K1Y238_9SPHI</name>
<proteinExistence type="predicted"/>
<evidence type="ECO:0000313" key="3">
    <source>
        <dbReference type="Proteomes" id="UP000451233"/>
    </source>
</evidence>
<dbReference type="RefSeq" id="WP_160908290.1">
    <property type="nucleotide sequence ID" value="NZ_WVHS01000004.1"/>
</dbReference>
<dbReference type="Pfam" id="PF09603">
    <property type="entry name" value="Fib_succ_major"/>
    <property type="match status" value="1"/>
</dbReference>
<accession>A0A7K1Y238</accession>
<reference evidence="2 3" key="1">
    <citation type="submission" date="2019-11" db="EMBL/GenBank/DDBJ databases">
        <title>Pedobacter sp. HMF7056 Genome sequencing and assembly.</title>
        <authorList>
            <person name="Kang H."/>
            <person name="Kim H."/>
            <person name="Joh K."/>
        </authorList>
    </citation>
    <scope>NUCLEOTIDE SEQUENCE [LARGE SCALE GENOMIC DNA]</scope>
    <source>
        <strain evidence="2 3">HMF7056</strain>
    </source>
</reference>
<feature type="domain" description="Fibrobacter succinogenes major paralogous" evidence="1">
    <location>
        <begin position="65"/>
        <end position="202"/>
    </location>
</feature>
<dbReference type="PROSITE" id="PS51257">
    <property type="entry name" value="PROKAR_LIPOPROTEIN"/>
    <property type="match status" value="1"/>
</dbReference>
<evidence type="ECO:0000259" key="1">
    <source>
        <dbReference type="Pfam" id="PF09603"/>
    </source>
</evidence>
<keyword evidence="3" id="KW-1185">Reference proteome</keyword>